<protein>
    <submittedName>
        <fullName evidence="1">Uncharacterized protein</fullName>
    </submittedName>
</protein>
<dbReference type="Proteomes" id="UP001174909">
    <property type="component" value="Unassembled WGS sequence"/>
</dbReference>
<name>A0AA35RHY3_GEOBA</name>
<sequence>MPTGFLTTIMDRVDADLLDAAPRCGRSASWRWVWTTSMWPRQRGGASRWAIRPECWPSLPPTWRWLCCWARRGARRRANAGCAAAAGRSSFTPPTGWDRMCMKPAWALSDWVRSAVRSPSAPAGSTWTSCTTRAPGILMPKRSMACATPSFPDLLAQADFVVLSVPLTPQRIT</sequence>
<evidence type="ECO:0000313" key="1">
    <source>
        <dbReference type="EMBL" id="CAI8011820.1"/>
    </source>
</evidence>
<comment type="caution">
    <text evidence="1">The sequence shown here is derived from an EMBL/GenBank/DDBJ whole genome shotgun (WGS) entry which is preliminary data.</text>
</comment>
<dbReference type="EMBL" id="CASHTH010001129">
    <property type="protein sequence ID" value="CAI8011820.1"/>
    <property type="molecule type" value="Genomic_DNA"/>
</dbReference>
<organism evidence="1 2">
    <name type="scientific">Geodia barretti</name>
    <name type="common">Barrett's horny sponge</name>
    <dbReference type="NCBI Taxonomy" id="519541"/>
    <lineage>
        <taxon>Eukaryota</taxon>
        <taxon>Metazoa</taxon>
        <taxon>Porifera</taxon>
        <taxon>Demospongiae</taxon>
        <taxon>Heteroscleromorpha</taxon>
        <taxon>Tetractinellida</taxon>
        <taxon>Astrophorina</taxon>
        <taxon>Geodiidae</taxon>
        <taxon>Geodia</taxon>
    </lineage>
</organism>
<proteinExistence type="predicted"/>
<keyword evidence="2" id="KW-1185">Reference proteome</keyword>
<reference evidence="1" key="1">
    <citation type="submission" date="2023-03" db="EMBL/GenBank/DDBJ databases">
        <authorList>
            <person name="Steffen K."/>
            <person name="Cardenas P."/>
        </authorList>
    </citation>
    <scope>NUCLEOTIDE SEQUENCE</scope>
</reference>
<dbReference type="AlphaFoldDB" id="A0AA35RHY3"/>
<accession>A0AA35RHY3</accession>
<evidence type="ECO:0000313" key="2">
    <source>
        <dbReference type="Proteomes" id="UP001174909"/>
    </source>
</evidence>
<gene>
    <name evidence="1" type="ORF">GBAR_LOCUS7579</name>
</gene>